<dbReference type="SUPFAM" id="SSF53383">
    <property type="entry name" value="PLP-dependent transferases"/>
    <property type="match status" value="1"/>
</dbReference>
<dbReference type="InterPro" id="IPR015421">
    <property type="entry name" value="PyrdxlP-dep_Trfase_major"/>
</dbReference>
<evidence type="ECO:0000256" key="4">
    <source>
        <dbReference type="ARBA" id="ARBA00022898"/>
    </source>
</evidence>
<comment type="cofactor">
    <cofactor evidence="1">
        <name>pyridoxal 5'-phosphate</name>
        <dbReference type="ChEBI" id="CHEBI:597326"/>
    </cofactor>
</comment>
<comment type="similarity">
    <text evidence="2">Belongs to the Orn/Lys/Arg decarboxylase class-I family.</text>
</comment>
<dbReference type="PANTHER" id="PTHR43277">
    <property type="entry name" value="ARGININE DECARBOXYLASE"/>
    <property type="match status" value="1"/>
</dbReference>
<evidence type="ECO:0000256" key="3">
    <source>
        <dbReference type="ARBA" id="ARBA00022793"/>
    </source>
</evidence>
<evidence type="ECO:0000313" key="8">
    <source>
        <dbReference type="EMBL" id="GAA6411775.1"/>
    </source>
</evidence>
<feature type="domain" description="Orn/Lys/Arg decarboxylase C-terminal" evidence="7">
    <location>
        <begin position="479"/>
        <end position="536"/>
    </location>
</feature>
<dbReference type="InterPro" id="IPR008286">
    <property type="entry name" value="Prn/Lys/Arg_de-COase_C"/>
</dbReference>
<dbReference type="Gene3D" id="3.90.100.10">
    <property type="entry name" value="Orn/Lys/Arg decarboxylase, C-terminal domain"/>
    <property type="match status" value="1"/>
</dbReference>
<evidence type="ECO:0000256" key="1">
    <source>
        <dbReference type="ARBA" id="ARBA00001933"/>
    </source>
</evidence>
<keyword evidence="9" id="KW-1185">Reference proteome</keyword>
<proteinExistence type="inferred from homology"/>
<dbReference type="EMBL" id="BAABYW010000002">
    <property type="protein sequence ID" value="GAA6411775.1"/>
    <property type="molecule type" value="Genomic_DNA"/>
</dbReference>
<dbReference type="Pfam" id="PF03711">
    <property type="entry name" value="OKR_DC_1_C"/>
    <property type="match status" value="1"/>
</dbReference>
<evidence type="ECO:0000259" key="6">
    <source>
        <dbReference type="Pfam" id="PF01276"/>
    </source>
</evidence>
<comment type="caution">
    <text evidence="8">The sequence shown here is derived from an EMBL/GenBank/DDBJ whole genome shotgun (WGS) entry which is preliminary data.</text>
</comment>
<dbReference type="Proteomes" id="UP001600943">
    <property type="component" value="Unassembled WGS sequence"/>
</dbReference>
<reference evidence="8 9" key="1">
    <citation type="submission" date="2024-04" db="EMBL/GenBank/DDBJ databases">
        <title>Defined microbial consortia suppress multidrug-resistant proinflammatory Enterobacteriaceae via ecological control.</title>
        <authorList>
            <person name="Furuichi M."/>
            <person name="Kawaguchi T."/>
            <person name="Pust M."/>
            <person name="Yasuma K."/>
            <person name="Plichta D."/>
            <person name="Hasegawa N."/>
            <person name="Ohya T."/>
            <person name="Bhattarai S."/>
            <person name="Sasajima S."/>
            <person name="Aoto Y."/>
            <person name="Tuganbaev T."/>
            <person name="Yaginuma M."/>
            <person name="Ueda M."/>
            <person name="Okahashi N."/>
            <person name="Amafuji K."/>
            <person name="Kiridooshi Y."/>
            <person name="Sugita K."/>
            <person name="Strazar M."/>
            <person name="Skelly A."/>
            <person name="Suda W."/>
            <person name="Hattori M."/>
            <person name="Nakamoto N."/>
            <person name="Caballero S."/>
            <person name="Norman J."/>
            <person name="Olle B."/>
            <person name="Tanoue T."/>
            <person name="Arita M."/>
            <person name="Bucci V."/>
            <person name="Atarashi K."/>
            <person name="Xavier R."/>
            <person name="Honda K."/>
        </authorList>
    </citation>
    <scope>NUCLEOTIDE SEQUENCE [LARGE SCALE GENOMIC DNA]</scope>
    <source>
        <strain evidence="9">k04-0078-D8-1</strain>
    </source>
</reference>
<evidence type="ECO:0000256" key="5">
    <source>
        <dbReference type="ARBA" id="ARBA00023239"/>
    </source>
</evidence>
<keyword evidence="5" id="KW-0456">Lyase</keyword>
<evidence type="ECO:0000259" key="7">
    <source>
        <dbReference type="Pfam" id="PF03711"/>
    </source>
</evidence>
<evidence type="ECO:0008006" key="10">
    <source>
        <dbReference type="Google" id="ProtNLM"/>
    </source>
</evidence>
<evidence type="ECO:0000313" key="9">
    <source>
        <dbReference type="Proteomes" id="UP001600943"/>
    </source>
</evidence>
<organism evidence="8 9">
    <name type="scientific">Blautia hominis</name>
    <dbReference type="NCBI Taxonomy" id="2025493"/>
    <lineage>
        <taxon>Bacteria</taxon>
        <taxon>Bacillati</taxon>
        <taxon>Bacillota</taxon>
        <taxon>Clostridia</taxon>
        <taxon>Lachnospirales</taxon>
        <taxon>Lachnospiraceae</taxon>
        <taxon>Blautia</taxon>
    </lineage>
</organism>
<dbReference type="InterPro" id="IPR052357">
    <property type="entry name" value="Orn_Lys_Arg_decarboxylase-I"/>
</dbReference>
<dbReference type="InterPro" id="IPR036633">
    <property type="entry name" value="Prn/Lys/Arg_de-COase_C_sf"/>
</dbReference>
<keyword evidence="3" id="KW-0210">Decarboxylase</keyword>
<gene>
    <name evidence="8" type="ORF">K040078D81_58920</name>
</gene>
<name>A0ABQ0BJZ1_9FIRM</name>
<dbReference type="PANTHER" id="PTHR43277:SF4">
    <property type="entry name" value="ARGININE DECARBOXYLASE"/>
    <property type="match status" value="1"/>
</dbReference>
<dbReference type="Gene3D" id="3.40.640.10">
    <property type="entry name" value="Type I PLP-dependent aspartate aminotransferase-like (Major domain)"/>
    <property type="match status" value="1"/>
</dbReference>
<dbReference type="InterPro" id="IPR000310">
    <property type="entry name" value="Orn/Lys/Arg_deCO2ase_major_dom"/>
</dbReference>
<feature type="domain" description="Orn/Lys/Arg decarboxylases family 1 pyridoxal-P attachment site" evidence="6">
    <location>
        <begin position="9"/>
        <end position="296"/>
    </location>
</feature>
<accession>A0ABQ0BJZ1</accession>
<evidence type="ECO:0000256" key="2">
    <source>
        <dbReference type="ARBA" id="ARBA00010671"/>
    </source>
</evidence>
<dbReference type="SUPFAM" id="SSF55904">
    <property type="entry name" value="Ornithine decarboxylase C-terminal domain"/>
    <property type="match status" value="1"/>
</dbReference>
<sequence>MGEEMWLDEALYEYSEKDYYPFHMPGHKREFCPETLKNPYKVDITEIDGFDNLHHAEGILLEAQRRAASLYGASESWYLVNGSTAGILSAVSACTSRGGEILMARNCHKAAYHVAYLRGLKTHYLFPQADRIVGLNGGISPEDVTDMLEMNSGIQAVLITSPTYDGVVSDVKKIAEAAHAYHVPLIVDEAHGAHFPFSEAFPVSAIACGADVVIHSLHKTLPSLTQTALLHRNSERVSADKLRRFLGIYQSSSPSYLFMAGMDACLRLMQGEGRELFDEYTIRLGCCRERLAGLKNLHLLEKGEITGLGFVYDLDESKMVVSTANTSIDGAKLHEILLERYHLQMEMAASQYVIALTSVMDTEEGFARLEKALLEIDKELEGARGPEARQCLKSSKESVSGEARQCLKSSKEGASGEARQYLGSSKESVSGEARQYLKSSKESASGEAWQSLQIGRESTPGKAGLYFENMRDYISGEACTAIAEAVEGVQEEIDLEGSEGRISSEYAYLYPPGIPFLVPGERISSHILDQLRVWKQQGLDIQGLSDYTLKKIHVLKR</sequence>
<keyword evidence="4" id="KW-0663">Pyridoxal phosphate</keyword>
<dbReference type="InterPro" id="IPR015424">
    <property type="entry name" value="PyrdxlP-dep_Trfase"/>
</dbReference>
<protein>
    <recommendedName>
        <fullName evidence="10">Arginine decarboxylase</fullName>
    </recommendedName>
</protein>
<dbReference type="Pfam" id="PF01276">
    <property type="entry name" value="OKR_DC_1"/>
    <property type="match status" value="1"/>
</dbReference>